<dbReference type="AlphaFoldDB" id="A0A2J0SUA0"/>
<reference evidence="3" key="1">
    <citation type="submission" date="2018-09" db="EMBL/GenBank/DDBJ databases">
        <authorList>
            <person name="Groschel M."/>
            <person name="Kohl T."/>
            <person name="Conchillo-Sole O."/>
            <person name="Mamat U."/>
            <person name="Yero D."/>
            <person name="Niemann S."/>
            <person name="Daura X."/>
            <person name="Gibert I."/>
        </authorList>
    </citation>
    <scope>NUCLEOTIDE SEQUENCE</scope>
    <source>
        <strain evidence="3">OG156</strain>
    </source>
</reference>
<protein>
    <submittedName>
        <fullName evidence="2">DUF2238 domain-containing protein</fullName>
    </submittedName>
</protein>
<feature type="transmembrane region" description="Helical" evidence="1">
    <location>
        <begin position="53"/>
        <end position="71"/>
    </location>
</feature>
<dbReference type="InterPro" id="IPR058534">
    <property type="entry name" value="YjdF"/>
</dbReference>
<dbReference type="OrthoDB" id="9786473at2"/>
<sequence length="236" mass="26358">MPIEYPQRQDRASAAAKGRLGSTQSDSWRFALFCLGIYIGCWLLAAVEPYHRRDWLLENLLVFIAIPYVVFQQWKRPFRPATNVSLLLFLCLHAVGAHFTYSEVPYDAWAQKLAGYRITDLFGWDRNHFDRLVHLAYGVLVFPAARELYARRAVASELTLTLIATQFIVATSAAYELIEWGAVLVVDQDLGMAYLGIQGDVWDAHKDVLLASAGAIISAVGASVRHATSAHSRSSD</sequence>
<dbReference type="PIRSF" id="PIRSF020606">
    <property type="entry name" value="UCP020606"/>
    <property type="match status" value="1"/>
</dbReference>
<dbReference type="Proteomes" id="UP001214521">
    <property type="component" value="Unassembled WGS sequence"/>
</dbReference>
<dbReference type="RefSeq" id="WP_049430396.1">
    <property type="nucleotide sequence ID" value="NZ_CP027562.1"/>
</dbReference>
<feature type="transmembrane region" description="Helical" evidence="1">
    <location>
        <begin position="27"/>
        <end position="47"/>
    </location>
</feature>
<accession>A0A2J0SUA0</accession>
<dbReference type="EMBL" id="RAUE01000034">
    <property type="protein sequence ID" value="MBA0313210.1"/>
    <property type="molecule type" value="Genomic_DNA"/>
</dbReference>
<dbReference type="EMBL" id="ABLOMU010000023">
    <property type="protein sequence ID" value="EKT4441672.1"/>
    <property type="molecule type" value="Genomic_DNA"/>
</dbReference>
<proteinExistence type="predicted"/>
<dbReference type="Pfam" id="PF09997">
    <property type="entry name" value="DUF2238"/>
    <property type="match status" value="1"/>
</dbReference>
<dbReference type="Proteomes" id="UP000822271">
    <property type="component" value="Unassembled WGS sequence"/>
</dbReference>
<name>A0A2J0SUA0_STEMA</name>
<keyword evidence="1" id="KW-0812">Transmembrane</keyword>
<keyword evidence="1" id="KW-1133">Transmembrane helix</keyword>
<evidence type="ECO:0000313" key="4">
    <source>
        <dbReference type="Proteomes" id="UP001214521"/>
    </source>
</evidence>
<evidence type="ECO:0000313" key="3">
    <source>
        <dbReference type="EMBL" id="MBA0313210.1"/>
    </source>
</evidence>
<reference evidence="3" key="2">
    <citation type="journal article" date="2020" name="Front. Microbiol.">
        <title>Genetic Variants of the DSF Quorum Sensing System in Stenotrophomonas maltophilia Influence Virulence and Resistance Phenotypes Among Genotypically Diverse Clinical Isolates.</title>
        <authorList>
            <person name="Yero D."/>
            <person name="Huedo P."/>
            <person name="Conchillo-Sole O."/>
            <person name="Martinez-Servat S."/>
            <person name="Mamat U."/>
            <person name="Coves X."/>
            <person name="Llanas F."/>
            <person name="Roca I."/>
            <person name="Vila J."/>
            <person name="Schaible U.E."/>
            <person name="Daura X."/>
            <person name="Gibert I."/>
        </authorList>
    </citation>
    <scope>NUCLEOTIDE SEQUENCE</scope>
    <source>
        <strain evidence="3">OG156</strain>
    </source>
</reference>
<gene>
    <name evidence="3" type="ORF">D7Y33_19730</name>
    <name evidence="2" type="ORF">QEK83_002328</name>
</gene>
<evidence type="ECO:0000256" key="1">
    <source>
        <dbReference type="SAM" id="Phobius"/>
    </source>
</evidence>
<organism evidence="2 4">
    <name type="scientific">Stenotrophomonas maltophilia</name>
    <name type="common">Pseudomonas maltophilia</name>
    <name type="synonym">Xanthomonas maltophilia</name>
    <dbReference type="NCBI Taxonomy" id="40324"/>
    <lineage>
        <taxon>Bacteria</taxon>
        <taxon>Pseudomonadati</taxon>
        <taxon>Pseudomonadota</taxon>
        <taxon>Gammaproteobacteria</taxon>
        <taxon>Lysobacterales</taxon>
        <taxon>Lysobacteraceae</taxon>
        <taxon>Stenotrophomonas</taxon>
        <taxon>Stenotrophomonas maltophilia group</taxon>
    </lineage>
</organism>
<dbReference type="InterPro" id="IPR014509">
    <property type="entry name" value="YjdF-like"/>
</dbReference>
<reference evidence="2" key="3">
    <citation type="submission" date="2022-07" db="EMBL/GenBank/DDBJ databases">
        <authorList>
            <consortium name="Clinical and Environmental Microbiology Branch: Whole genome sequencing antimicrobial resistance pathogens in the healthcare setting"/>
        </authorList>
    </citation>
    <scope>NUCLEOTIDE SEQUENCE</scope>
    <source>
        <strain evidence="2">Stenotrophomonas_maltophilia_2021CK-00905</strain>
    </source>
</reference>
<keyword evidence="1" id="KW-0472">Membrane</keyword>
<evidence type="ECO:0000313" key="2">
    <source>
        <dbReference type="EMBL" id="EKT4441672.1"/>
    </source>
</evidence>
<comment type="caution">
    <text evidence="2">The sequence shown here is derived from an EMBL/GenBank/DDBJ whole genome shotgun (WGS) entry which is preliminary data.</text>
</comment>